<evidence type="ECO:0000256" key="7">
    <source>
        <dbReference type="ARBA" id="ARBA00022475"/>
    </source>
</evidence>
<evidence type="ECO:0000256" key="18">
    <source>
        <dbReference type="ARBA" id="ARBA00049504"/>
    </source>
</evidence>
<keyword evidence="21" id="KW-1185">Reference proteome</keyword>
<feature type="transmembrane region" description="Helical" evidence="19">
    <location>
        <begin position="203"/>
        <end position="224"/>
    </location>
</feature>
<name>A0ABQ5NKN9_9BACI</name>
<evidence type="ECO:0000256" key="4">
    <source>
        <dbReference type="ARBA" id="ARBA00010561"/>
    </source>
</evidence>
<evidence type="ECO:0000313" key="20">
    <source>
        <dbReference type="EMBL" id="GLC88868.1"/>
    </source>
</evidence>
<feature type="transmembrane region" description="Helical" evidence="19">
    <location>
        <begin position="68"/>
        <end position="89"/>
    </location>
</feature>
<dbReference type="PANTHER" id="PTHR34148">
    <property type="entry name" value="ADENOSYLCOBINAMIDE-GDP RIBAZOLETRANSFERASE"/>
    <property type="match status" value="1"/>
</dbReference>
<evidence type="ECO:0000256" key="17">
    <source>
        <dbReference type="ARBA" id="ARBA00048623"/>
    </source>
</evidence>
<keyword evidence="13 19" id="KW-0472">Membrane</keyword>
<evidence type="ECO:0000256" key="15">
    <source>
        <dbReference type="ARBA" id="ARBA00032605"/>
    </source>
</evidence>
<comment type="catalytic activity">
    <reaction evidence="17 19">
        <text>alpha-ribazole + adenosylcob(III)inamide-GDP = adenosylcob(III)alamin + GMP + H(+)</text>
        <dbReference type="Rhea" id="RHEA:16049"/>
        <dbReference type="ChEBI" id="CHEBI:10329"/>
        <dbReference type="ChEBI" id="CHEBI:15378"/>
        <dbReference type="ChEBI" id="CHEBI:18408"/>
        <dbReference type="ChEBI" id="CHEBI:58115"/>
        <dbReference type="ChEBI" id="CHEBI:60487"/>
        <dbReference type="EC" id="2.7.8.26"/>
    </reaction>
</comment>
<evidence type="ECO:0000256" key="19">
    <source>
        <dbReference type="HAMAP-Rule" id="MF_00719"/>
    </source>
</evidence>
<feature type="transmembrane region" description="Helical" evidence="19">
    <location>
        <begin position="141"/>
        <end position="162"/>
    </location>
</feature>
<keyword evidence="7 19" id="KW-1003">Cell membrane</keyword>
<dbReference type="EC" id="2.7.8.26" evidence="5 19"/>
<gene>
    <name evidence="19 20" type="primary">cobS</name>
    <name evidence="20" type="ORF">LYSBPC_19950</name>
</gene>
<evidence type="ECO:0000256" key="1">
    <source>
        <dbReference type="ARBA" id="ARBA00001946"/>
    </source>
</evidence>
<keyword evidence="11 19" id="KW-0460">Magnesium</keyword>
<dbReference type="Pfam" id="PF02654">
    <property type="entry name" value="CobS"/>
    <property type="match status" value="1"/>
</dbReference>
<dbReference type="HAMAP" id="MF_00719">
    <property type="entry name" value="CobS"/>
    <property type="match status" value="1"/>
</dbReference>
<evidence type="ECO:0000256" key="11">
    <source>
        <dbReference type="ARBA" id="ARBA00022842"/>
    </source>
</evidence>
<comment type="catalytic activity">
    <reaction evidence="18 19">
        <text>alpha-ribazole 5'-phosphate + adenosylcob(III)inamide-GDP = adenosylcob(III)alamin 5'-phosphate + GMP + H(+)</text>
        <dbReference type="Rhea" id="RHEA:23560"/>
        <dbReference type="ChEBI" id="CHEBI:15378"/>
        <dbReference type="ChEBI" id="CHEBI:57918"/>
        <dbReference type="ChEBI" id="CHEBI:58115"/>
        <dbReference type="ChEBI" id="CHEBI:60487"/>
        <dbReference type="ChEBI" id="CHEBI:60493"/>
        <dbReference type="EC" id="2.7.8.26"/>
    </reaction>
</comment>
<evidence type="ECO:0000256" key="3">
    <source>
        <dbReference type="ARBA" id="ARBA00004663"/>
    </source>
</evidence>
<keyword evidence="9 19" id="KW-0808">Transferase</keyword>
<dbReference type="EMBL" id="BRZA01000002">
    <property type="protein sequence ID" value="GLC88868.1"/>
    <property type="molecule type" value="Genomic_DNA"/>
</dbReference>
<feature type="transmembrane region" description="Helical" evidence="19">
    <location>
        <begin position="113"/>
        <end position="135"/>
    </location>
</feature>
<evidence type="ECO:0000313" key="21">
    <source>
        <dbReference type="Proteomes" id="UP001065593"/>
    </source>
</evidence>
<evidence type="ECO:0000256" key="14">
    <source>
        <dbReference type="ARBA" id="ARBA00025228"/>
    </source>
</evidence>
<reference evidence="20" key="1">
    <citation type="submission" date="2022-08" db="EMBL/GenBank/DDBJ databases">
        <title>Draft genome sequence of Lysinibacillus sp. strain KH24.</title>
        <authorList>
            <person name="Kanbe H."/>
            <person name="Itoh H."/>
        </authorList>
    </citation>
    <scope>NUCLEOTIDE SEQUENCE</scope>
    <source>
        <strain evidence="20">KH24</strain>
    </source>
</reference>
<comment type="pathway">
    <text evidence="3 19">Cofactor biosynthesis; adenosylcobalamin biosynthesis; adenosylcobalamin from cob(II)yrinate a,c-diamide: step 7/7.</text>
</comment>
<dbReference type="Proteomes" id="UP001065593">
    <property type="component" value="Unassembled WGS sequence"/>
</dbReference>
<evidence type="ECO:0000256" key="9">
    <source>
        <dbReference type="ARBA" id="ARBA00022679"/>
    </source>
</evidence>
<comment type="cofactor">
    <cofactor evidence="1 19">
        <name>Mg(2+)</name>
        <dbReference type="ChEBI" id="CHEBI:18420"/>
    </cofactor>
</comment>
<protein>
    <recommendedName>
        <fullName evidence="6 19">Adenosylcobinamide-GDP ribazoletransferase</fullName>
        <ecNumber evidence="5 19">2.7.8.26</ecNumber>
    </recommendedName>
    <alternativeName>
        <fullName evidence="16 19">Cobalamin synthase</fullName>
    </alternativeName>
    <alternativeName>
        <fullName evidence="15 19">Cobalamin-5'-phosphate synthase</fullName>
    </alternativeName>
</protein>
<keyword evidence="12 19" id="KW-1133">Transmembrane helix</keyword>
<evidence type="ECO:0000256" key="10">
    <source>
        <dbReference type="ARBA" id="ARBA00022692"/>
    </source>
</evidence>
<keyword evidence="10 19" id="KW-0812">Transmembrane</keyword>
<comment type="function">
    <text evidence="14 19">Joins adenosylcobinamide-GDP and alpha-ribazole to generate adenosylcobalamin (Ado-cobalamin). Also synthesizes adenosylcobalamin 5'-phosphate from adenosylcobinamide-GDP and alpha-ribazole 5'-phosphate.</text>
</comment>
<comment type="subcellular location">
    <subcellularLocation>
        <location evidence="2 19">Cell membrane</location>
        <topology evidence="2 19">Multi-pass membrane protein</topology>
    </subcellularLocation>
</comment>
<comment type="caution">
    <text evidence="20">The sequence shown here is derived from an EMBL/GenBank/DDBJ whole genome shotgun (WGS) entry which is preliminary data.</text>
</comment>
<proteinExistence type="inferred from homology"/>
<dbReference type="InterPro" id="IPR003805">
    <property type="entry name" value="CobS"/>
</dbReference>
<evidence type="ECO:0000256" key="8">
    <source>
        <dbReference type="ARBA" id="ARBA00022573"/>
    </source>
</evidence>
<keyword evidence="8 19" id="KW-0169">Cobalamin biosynthesis</keyword>
<evidence type="ECO:0000256" key="5">
    <source>
        <dbReference type="ARBA" id="ARBA00013200"/>
    </source>
</evidence>
<evidence type="ECO:0000256" key="16">
    <source>
        <dbReference type="ARBA" id="ARBA00032853"/>
    </source>
</evidence>
<evidence type="ECO:0000256" key="2">
    <source>
        <dbReference type="ARBA" id="ARBA00004651"/>
    </source>
</evidence>
<accession>A0ABQ5NKN9</accession>
<evidence type="ECO:0000256" key="12">
    <source>
        <dbReference type="ARBA" id="ARBA00022989"/>
    </source>
</evidence>
<evidence type="ECO:0000256" key="6">
    <source>
        <dbReference type="ARBA" id="ARBA00015850"/>
    </source>
</evidence>
<feature type="transmembrane region" description="Helical" evidence="19">
    <location>
        <begin position="174"/>
        <end position="197"/>
    </location>
</feature>
<dbReference type="PANTHER" id="PTHR34148:SF1">
    <property type="entry name" value="ADENOSYLCOBINAMIDE-GDP RIBAZOLETRANSFERASE"/>
    <property type="match status" value="1"/>
</dbReference>
<organism evidence="20 21">
    <name type="scientific">Lysinibacillus piscis</name>
    <dbReference type="NCBI Taxonomy" id="2518931"/>
    <lineage>
        <taxon>Bacteria</taxon>
        <taxon>Bacillati</taxon>
        <taxon>Bacillota</taxon>
        <taxon>Bacilli</taxon>
        <taxon>Bacillales</taxon>
        <taxon>Bacillaceae</taxon>
        <taxon>Lysinibacillus</taxon>
    </lineage>
</organism>
<sequence>MAKNIWHSFLLTWQFFTSIPIKKELPLSKSTITGMFAFLPLIGACMGAFVALVLYILTTWTASSELLLAFLIVGLFAFLTGGLHLDGFIDMSDAFFSYREQEKRLAILDDPRVGAFGVLAVLFLVLGKLVIIHELLIQQQFALWMVILLPFLTRLGMIFYFLSLKCSRDKGLAAFFKAHILPNHLIAWLFVLVIIVYSVLYTIIGLSYVPALLLLVVVMVFWLFRQFTIRHFGGVSGDLLGASIEGMEAVLWVILLLCTY</sequence>
<dbReference type="RefSeq" id="WP_264988622.1">
    <property type="nucleotide sequence ID" value="NZ_BRZA01000002.1"/>
</dbReference>
<feature type="transmembrane region" description="Helical" evidence="19">
    <location>
        <begin position="32"/>
        <end position="56"/>
    </location>
</feature>
<dbReference type="NCBIfam" id="TIGR00317">
    <property type="entry name" value="cobS"/>
    <property type="match status" value="1"/>
</dbReference>
<evidence type="ECO:0000256" key="13">
    <source>
        <dbReference type="ARBA" id="ARBA00023136"/>
    </source>
</evidence>
<comment type="similarity">
    <text evidence="4 19">Belongs to the CobS family.</text>
</comment>